<feature type="region of interest" description="Disordered" evidence="2">
    <location>
        <begin position="266"/>
        <end position="300"/>
    </location>
</feature>
<proteinExistence type="predicted"/>
<protein>
    <recommendedName>
        <fullName evidence="3">CCHC-type domain-containing protein</fullName>
    </recommendedName>
</protein>
<evidence type="ECO:0000313" key="4">
    <source>
        <dbReference type="EMBL" id="THG04363.1"/>
    </source>
</evidence>
<dbReference type="PROSITE" id="PS50158">
    <property type="entry name" value="ZF_CCHC"/>
    <property type="match status" value="2"/>
</dbReference>
<feature type="region of interest" description="Disordered" evidence="2">
    <location>
        <begin position="1"/>
        <end position="24"/>
    </location>
</feature>
<sequence>MKKMVNSDKNLQSSRYQIEEEENEELLAKPAVSPIVITICSDDEEADDEEATVDLSSKIVEKSMLRACNSGRQSDGVADEPKSNGAAVNSNAIDLSSSPSQEAELMADVKSKKNSRKVKKRKNKKVEKEDETVVVAMEEEKAKTSNALEINVPVEPNQVKISDNIVLRKLLRGPRYFDPPDNGWAKCYNCDGEGHAAVNCTSVKRKRPCYVCGSLEHHAKQCTKECARSRDETSIVGSLGACFKCGEGGHFARECTNSTKVRKRNLESSTSTHKFSKENGDYVGLRSVPSDSGKARKKKKIQYEGGFTTPSSSKRRGGWITEDLGDLPHGKPKVHGWGSPVTPTNNRNTTYSSIQGGHASSSHSSRKTLHFGTSASNGYSNFYQQRYSVSRFGNFSYDGMRTNYDW</sequence>
<reference evidence="4 5" key="1">
    <citation type="journal article" date="2018" name="Proc. Natl. Acad. Sci. U.S.A.">
        <title>Draft genome sequence of Camellia sinensis var. sinensis provides insights into the evolution of the tea genome and tea quality.</title>
        <authorList>
            <person name="Wei C."/>
            <person name="Yang H."/>
            <person name="Wang S."/>
            <person name="Zhao J."/>
            <person name="Liu C."/>
            <person name="Gao L."/>
            <person name="Xia E."/>
            <person name="Lu Y."/>
            <person name="Tai Y."/>
            <person name="She G."/>
            <person name="Sun J."/>
            <person name="Cao H."/>
            <person name="Tong W."/>
            <person name="Gao Q."/>
            <person name="Li Y."/>
            <person name="Deng W."/>
            <person name="Jiang X."/>
            <person name="Wang W."/>
            <person name="Chen Q."/>
            <person name="Zhang S."/>
            <person name="Li H."/>
            <person name="Wu J."/>
            <person name="Wang P."/>
            <person name="Li P."/>
            <person name="Shi C."/>
            <person name="Zheng F."/>
            <person name="Jian J."/>
            <person name="Huang B."/>
            <person name="Shan D."/>
            <person name="Shi M."/>
            <person name="Fang C."/>
            <person name="Yue Y."/>
            <person name="Li F."/>
            <person name="Li D."/>
            <person name="Wei S."/>
            <person name="Han B."/>
            <person name="Jiang C."/>
            <person name="Yin Y."/>
            <person name="Xia T."/>
            <person name="Zhang Z."/>
            <person name="Bennetzen J.L."/>
            <person name="Zhao S."/>
            <person name="Wan X."/>
        </authorList>
    </citation>
    <scope>NUCLEOTIDE SEQUENCE [LARGE SCALE GENOMIC DNA]</scope>
    <source>
        <strain evidence="5">cv. Shuchazao</strain>
        <tissue evidence="4">Leaf</tissue>
    </source>
</reference>
<dbReference type="EMBL" id="SDRB02010783">
    <property type="protein sequence ID" value="THG04363.1"/>
    <property type="molecule type" value="Genomic_DNA"/>
</dbReference>
<keyword evidence="1" id="KW-0862">Zinc</keyword>
<dbReference type="AlphaFoldDB" id="A0A4S4DMZ2"/>
<feature type="region of interest" description="Disordered" evidence="2">
    <location>
        <begin position="70"/>
        <end position="129"/>
    </location>
</feature>
<keyword evidence="5" id="KW-1185">Reference proteome</keyword>
<dbReference type="SUPFAM" id="SSF57756">
    <property type="entry name" value="Retrovirus zinc finger-like domains"/>
    <property type="match status" value="2"/>
</dbReference>
<dbReference type="STRING" id="542762.A0A4S4DMZ2"/>
<dbReference type="GO" id="GO:0008270">
    <property type="term" value="F:zinc ion binding"/>
    <property type="evidence" value="ECO:0007669"/>
    <property type="project" value="UniProtKB-KW"/>
</dbReference>
<feature type="domain" description="CCHC-type" evidence="3">
    <location>
        <begin position="242"/>
        <end position="257"/>
    </location>
</feature>
<dbReference type="Pfam" id="PF00098">
    <property type="entry name" value="zf-CCHC"/>
    <property type="match status" value="3"/>
</dbReference>
<dbReference type="Gene3D" id="4.10.60.10">
    <property type="entry name" value="Zinc finger, CCHC-type"/>
    <property type="match status" value="2"/>
</dbReference>
<evidence type="ECO:0000256" key="2">
    <source>
        <dbReference type="SAM" id="MobiDB-lite"/>
    </source>
</evidence>
<gene>
    <name evidence="4" type="ORF">TEA_025700</name>
</gene>
<dbReference type="GO" id="GO:0003676">
    <property type="term" value="F:nucleic acid binding"/>
    <property type="evidence" value="ECO:0007669"/>
    <property type="project" value="InterPro"/>
</dbReference>
<feature type="compositionally biased region" description="Polar residues" evidence="2">
    <location>
        <begin position="86"/>
        <end position="101"/>
    </location>
</feature>
<name>A0A4S4DMZ2_CAMSN</name>
<dbReference type="SMART" id="SM00343">
    <property type="entry name" value="ZnF_C2HC"/>
    <property type="match status" value="3"/>
</dbReference>
<feature type="compositionally biased region" description="Polar residues" evidence="2">
    <location>
        <begin position="7"/>
        <end position="16"/>
    </location>
</feature>
<evidence type="ECO:0000259" key="3">
    <source>
        <dbReference type="PROSITE" id="PS50158"/>
    </source>
</evidence>
<feature type="compositionally biased region" description="Basic residues" evidence="2">
    <location>
        <begin position="112"/>
        <end position="125"/>
    </location>
</feature>
<feature type="domain" description="CCHC-type" evidence="3">
    <location>
        <begin position="186"/>
        <end position="202"/>
    </location>
</feature>
<evidence type="ECO:0000256" key="1">
    <source>
        <dbReference type="PROSITE-ProRule" id="PRU00047"/>
    </source>
</evidence>
<accession>A0A4S4DMZ2</accession>
<keyword evidence="1" id="KW-0479">Metal-binding</keyword>
<dbReference type="PANTHER" id="PTHR46978">
    <property type="entry name" value="ZINC KNUCKLE (CCHC-TYPE) FAMILY PROTEIN"/>
    <property type="match status" value="1"/>
</dbReference>
<keyword evidence="1" id="KW-0863">Zinc-finger</keyword>
<comment type="caution">
    <text evidence="4">The sequence shown here is derived from an EMBL/GenBank/DDBJ whole genome shotgun (WGS) entry which is preliminary data.</text>
</comment>
<dbReference type="Proteomes" id="UP000306102">
    <property type="component" value="Unassembled WGS sequence"/>
</dbReference>
<evidence type="ECO:0000313" key="5">
    <source>
        <dbReference type="Proteomes" id="UP000306102"/>
    </source>
</evidence>
<organism evidence="4 5">
    <name type="scientific">Camellia sinensis var. sinensis</name>
    <name type="common">China tea</name>
    <dbReference type="NCBI Taxonomy" id="542762"/>
    <lineage>
        <taxon>Eukaryota</taxon>
        <taxon>Viridiplantae</taxon>
        <taxon>Streptophyta</taxon>
        <taxon>Embryophyta</taxon>
        <taxon>Tracheophyta</taxon>
        <taxon>Spermatophyta</taxon>
        <taxon>Magnoliopsida</taxon>
        <taxon>eudicotyledons</taxon>
        <taxon>Gunneridae</taxon>
        <taxon>Pentapetalae</taxon>
        <taxon>asterids</taxon>
        <taxon>Ericales</taxon>
        <taxon>Theaceae</taxon>
        <taxon>Camellia</taxon>
    </lineage>
</organism>
<dbReference type="InterPro" id="IPR036875">
    <property type="entry name" value="Znf_CCHC_sf"/>
</dbReference>
<dbReference type="PANTHER" id="PTHR46978:SF1">
    <property type="entry name" value="ZINC KNUCKLE (CCHC-TYPE) FAMILY PROTEIN"/>
    <property type="match status" value="1"/>
</dbReference>
<dbReference type="InterPro" id="IPR001878">
    <property type="entry name" value="Znf_CCHC"/>
</dbReference>